<dbReference type="Proteomes" id="UP000188268">
    <property type="component" value="Unassembled WGS sequence"/>
</dbReference>
<name>A0A1R3ISG5_COCAP</name>
<sequence length="46" mass="5088">MAQRPMKAGYALDQLESDLFIGLTCLVGYHYECFRVASVAAFSGEQ</sequence>
<comment type="caution">
    <text evidence="1">The sequence shown here is derived from an EMBL/GenBank/DDBJ whole genome shotgun (WGS) entry which is preliminary data.</text>
</comment>
<proteinExistence type="predicted"/>
<keyword evidence="2" id="KW-1185">Reference proteome</keyword>
<evidence type="ECO:0000313" key="1">
    <source>
        <dbReference type="EMBL" id="OMO85526.1"/>
    </source>
</evidence>
<dbReference type="EMBL" id="AWWV01009587">
    <property type="protein sequence ID" value="OMO85526.1"/>
    <property type="molecule type" value="Genomic_DNA"/>
</dbReference>
<evidence type="ECO:0000313" key="2">
    <source>
        <dbReference type="Proteomes" id="UP000188268"/>
    </source>
</evidence>
<organism evidence="1 2">
    <name type="scientific">Corchorus capsularis</name>
    <name type="common">Jute</name>
    <dbReference type="NCBI Taxonomy" id="210143"/>
    <lineage>
        <taxon>Eukaryota</taxon>
        <taxon>Viridiplantae</taxon>
        <taxon>Streptophyta</taxon>
        <taxon>Embryophyta</taxon>
        <taxon>Tracheophyta</taxon>
        <taxon>Spermatophyta</taxon>
        <taxon>Magnoliopsida</taxon>
        <taxon>eudicotyledons</taxon>
        <taxon>Gunneridae</taxon>
        <taxon>Pentapetalae</taxon>
        <taxon>rosids</taxon>
        <taxon>malvids</taxon>
        <taxon>Malvales</taxon>
        <taxon>Malvaceae</taxon>
        <taxon>Grewioideae</taxon>
        <taxon>Apeibeae</taxon>
        <taxon>Corchorus</taxon>
    </lineage>
</organism>
<gene>
    <name evidence="1" type="ORF">CCACVL1_10128</name>
</gene>
<protein>
    <submittedName>
        <fullName evidence="1">Uncharacterized protein</fullName>
    </submittedName>
</protein>
<reference evidence="1 2" key="1">
    <citation type="submission" date="2013-09" db="EMBL/GenBank/DDBJ databases">
        <title>Corchorus capsularis genome sequencing.</title>
        <authorList>
            <person name="Alam M."/>
            <person name="Haque M.S."/>
            <person name="Islam M.S."/>
            <person name="Emdad E.M."/>
            <person name="Islam M.M."/>
            <person name="Ahmed B."/>
            <person name="Halim A."/>
            <person name="Hossen Q.M.M."/>
            <person name="Hossain M.Z."/>
            <person name="Ahmed R."/>
            <person name="Khan M.M."/>
            <person name="Islam R."/>
            <person name="Rashid M.M."/>
            <person name="Khan S.A."/>
            <person name="Rahman M.S."/>
            <person name="Alam M."/>
        </authorList>
    </citation>
    <scope>NUCLEOTIDE SEQUENCE [LARGE SCALE GENOMIC DNA]</scope>
    <source>
        <strain evidence="2">cv. CVL-1</strain>
        <tissue evidence="1">Whole seedling</tissue>
    </source>
</reference>
<dbReference type="AlphaFoldDB" id="A0A1R3ISG5"/>
<accession>A0A1R3ISG5</accession>
<dbReference type="Gramene" id="OMO85526">
    <property type="protein sequence ID" value="OMO85526"/>
    <property type="gene ID" value="CCACVL1_10128"/>
</dbReference>